<dbReference type="OrthoDB" id="4548730at2"/>
<gene>
    <name evidence="1" type="ORF">KPC_1682</name>
</gene>
<dbReference type="AlphaFoldDB" id="A0A2U3MYQ5"/>
<proteinExistence type="predicted"/>
<evidence type="ECO:0008006" key="3">
    <source>
        <dbReference type="Google" id="ProtNLM"/>
    </source>
</evidence>
<evidence type="ECO:0000313" key="2">
    <source>
        <dbReference type="Proteomes" id="UP000245974"/>
    </source>
</evidence>
<dbReference type="EMBL" id="OOGT01000063">
    <property type="protein sequence ID" value="SPL70504.1"/>
    <property type="molecule type" value="Genomic_DNA"/>
</dbReference>
<dbReference type="Proteomes" id="UP000245974">
    <property type="component" value="Unassembled WGS sequence"/>
</dbReference>
<organism evidence="1 2">
    <name type="scientific">Acinetobacter stercoris</name>
    <dbReference type="NCBI Taxonomy" id="2126983"/>
    <lineage>
        <taxon>Bacteria</taxon>
        <taxon>Pseudomonadati</taxon>
        <taxon>Pseudomonadota</taxon>
        <taxon>Gammaproteobacteria</taxon>
        <taxon>Moraxellales</taxon>
        <taxon>Moraxellaceae</taxon>
        <taxon>Acinetobacter</taxon>
    </lineage>
</organism>
<reference evidence="2" key="1">
    <citation type="submission" date="2018-03" db="EMBL/GenBank/DDBJ databases">
        <authorList>
            <person name="Blom J."/>
        </authorList>
    </citation>
    <scope>NUCLEOTIDE SEQUENCE [LARGE SCALE GENOMIC DNA]</scope>
    <source>
        <strain evidence="2">KPC-SM-21</strain>
    </source>
</reference>
<dbReference type="RefSeq" id="WP_121973974.1">
    <property type="nucleotide sequence ID" value="NZ_OOGT01000063.1"/>
</dbReference>
<name>A0A2U3MYQ5_9GAMM</name>
<protein>
    <recommendedName>
        <fullName evidence="3">Delta-aminolevulinic acid dehydratase</fullName>
    </recommendedName>
</protein>
<keyword evidence="2" id="KW-1185">Reference proteome</keyword>
<evidence type="ECO:0000313" key="1">
    <source>
        <dbReference type="EMBL" id="SPL70504.1"/>
    </source>
</evidence>
<sequence length="184" mass="20908">MTQPTLCIALVVGERSENEAYAIRAFLECLSVRVVTYWIGRPRDFIEVLSGKALYDDVDYLIFCLHGQKDGFCMPQLGQQIYDEQEPRVQAFGAQHIQLYAKLNDIKVIATGCALGNNEIADSFIEAGCNIYIAPEDYILGSAVLIFLMRYFYEIVVNQCIDEVAYTIARSIDQETLIFKCYEK</sequence>
<dbReference type="InParanoid" id="A0A2U3MYQ5"/>
<accession>A0A2U3MYQ5</accession>